<feature type="compositionally biased region" description="Basic and acidic residues" evidence="1">
    <location>
        <begin position="111"/>
        <end position="120"/>
    </location>
</feature>
<accession>A0A6J4IFB4</accession>
<name>A0A6J4IFB4_9PROT</name>
<feature type="non-terminal residue" evidence="2">
    <location>
        <position position="1"/>
    </location>
</feature>
<protein>
    <submittedName>
        <fullName evidence="2">Acyl dehydratase</fullName>
    </submittedName>
</protein>
<feature type="region of interest" description="Disordered" evidence="1">
    <location>
        <begin position="1"/>
        <end position="88"/>
    </location>
</feature>
<reference evidence="2" key="1">
    <citation type="submission" date="2020-02" db="EMBL/GenBank/DDBJ databases">
        <authorList>
            <person name="Meier V. D."/>
        </authorList>
    </citation>
    <scope>NUCLEOTIDE SEQUENCE</scope>
    <source>
        <strain evidence="2">AVDCRST_MAG08</strain>
    </source>
</reference>
<proteinExistence type="predicted"/>
<evidence type="ECO:0000256" key="1">
    <source>
        <dbReference type="SAM" id="MobiDB-lite"/>
    </source>
</evidence>
<feature type="non-terminal residue" evidence="2">
    <location>
        <position position="151"/>
    </location>
</feature>
<evidence type="ECO:0000313" key="2">
    <source>
        <dbReference type="EMBL" id="CAA9248764.1"/>
    </source>
</evidence>
<dbReference type="EMBL" id="CADCTG010000163">
    <property type="protein sequence ID" value="CAA9248764.1"/>
    <property type="molecule type" value="Genomic_DNA"/>
</dbReference>
<dbReference type="AlphaFoldDB" id="A0A6J4IFB4"/>
<feature type="region of interest" description="Disordered" evidence="1">
    <location>
        <begin position="111"/>
        <end position="151"/>
    </location>
</feature>
<organism evidence="2">
    <name type="scientific">uncultured Acetobacteraceae bacterium</name>
    <dbReference type="NCBI Taxonomy" id="169975"/>
    <lineage>
        <taxon>Bacteria</taxon>
        <taxon>Pseudomonadati</taxon>
        <taxon>Pseudomonadota</taxon>
        <taxon>Alphaproteobacteria</taxon>
        <taxon>Acetobacterales</taxon>
        <taxon>Acetobacteraceae</taxon>
        <taxon>environmental samples</taxon>
    </lineage>
</organism>
<feature type="compositionally biased region" description="Basic and acidic residues" evidence="1">
    <location>
        <begin position="27"/>
        <end position="45"/>
    </location>
</feature>
<sequence>GGGERGGAAGAHRPPARLQRVDGGGPGDDRPLRRSDGRPPVDPRGRGAGQARDAGRAHHRARLPDLVAAAAAQREHLRHQEPQARGELRVEQGALHRAGALGLAGARAPHLEGDRIDGERVLAPGHRSDGGSGRQRAPGAGRRNPVAGVRV</sequence>
<feature type="compositionally biased region" description="Basic and acidic residues" evidence="1">
    <location>
        <begin position="73"/>
        <end position="88"/>
    </location>
</feature>
<gene>
    <name evidence="2" type="ORF">AVDCRST_MAG08-2001</name>
</gene>